<comment type="caution">
    <text evidence="5">The sequence shown here is derived from an EMBL/GenBank/DDBJ whole genome shotgun (WGS) entry which is preliminary data.</text>
</comment>
<dbReference type="Pfam" id="PF13193">
    <property type="entry name" value="AMP-binding_C"/>
    <property type="match status" value="1"/>
</dbReference>
<evidence type="ECO:0000313" key="5">
    <source>
        <dbReference type="EMBL" id="PMB98687.1"/>
    </source>
</evidence>
<dbReference type="EMBL" id="PNFZ01000002">
    <property type="protein sequence ID" value="PMB98687.1"/>
    <property type="molecule type" value="Genomic_DNA"/>
</dbReference>
<reference evidence="5 6" key="1">
    <citation type="submission" date="2017-09" db="EMBL/GenBank/DDBJ databases">
        <title>Bacterial strain isolated from the female urinary microbiota.</title>
        <authorList>
            <person name="Thomas-White K."/>
            <person name="Kumar N."/>
            <person name="Forster S."/>
            <person name="Putonti C."/>
            <person name="Lawley T."/>
            <person name="Wolfe A.J."/>
        </authorList>
    </citation>
    <scope>NUCLEOTIDE SEQUENCE [LARGE SCALE GENOMIC DNA]</scope>
    <source>
        <strain evidence="5 6">UMB0680</strain>
    </source>
</reference>
<organism evidence="5 6">
    <name type="scientific">Brevibacterium luteolum</name>
    <dbReference type="NCBI Taxonomy" id="199591"/>
    <lineage>
        <taxon>Bacteria</taxon>
        <taxon>Bacillati</taxon>
        <taxon>Actinomycetota</taxon>
        <taxon>Actinomycetes</taxon>
        <taxon>Micrococcales</taxon>
        <taxon>Brevibacteriaceae</taxon>
        <taxon>Brevibacterium</taxon>
    </lineage>
</organism>
<dbReference type="OrthoDB" id="9803968at2"/>
<dbReference type="RefSeq" id="WP_102161380.1">
    <property type="nucleotide sequence ID" value="NZ_PNFZ01000002.1"/>
</dbReference>
<feature type="domain" description="AMP-dependent synthetase/ligase" evidence="3">
    <location>
        <begin position="46"/>
        <end position="232"/>
    </location>
</feature>
<accession>A0A2N6PJ44</accession>
<evidence type="ECO:0000313" key="6">
    <source>
        <dbReference type="Proteomes" id="UP000235703"/>
    </source>
</evidence>
<sequence>MDHTELAELLRRAMTGAHTVVLPPTRDGQVSVIDPHRYDDAGTGRRPPALVVHTSGTTGPAKGVALSAQALTASARATEGILGGPGRWYLALPVNHIAGTQVVLRSLQAQTVPFAARGPFTAQSFSADVMALQEAALHIIASSGPPGPLYTALVPTQLTRIMADPVAAELARSFDAILLGGAAISPSLLARAASAGLNIVRTYGMSETCGGCVYDGVPFADVDISIDDTGRVVLAGDVLADGYVDVTGGRLRALPDPEEVAGSGFTTGDDGARRFVTSDLGTITDGVLSVLGRADDVVISGGENISPLAVENTLLAALEAAGVREVLITGVPDAEWGEVLACAIVTDRPGTTDGGPVATARALAEQLTASVPDLPSLHRPVYAVELDALPATGLGKPDRRALRRQLVERLGLAERT</sequence>
<feature type="domain" description="AMP-binding enzyme C-terminal" evidence="4">
    <location>
        <begin position="318"/>
        <end position="396"/>
    </location>
</feature>
<dbReference type="GO" id="GO:0031956">
    <property type="term" value="F:medium-chain fatty acid-CoA ligase activity"/>
    <property type="evidence" value="ECO:0007669"/>
    <property type="project" value="TreeGrafter"/>
</dbReference>
<evidence type="ECO:0000256" key="2">
    <source>
        <dbReference type="ARBA" id="ARBA00022598"/>
    </source>
</evidence>
<gene>
    <name evidence="5" type="ORF">CJ198_05060</name>
</gene>
<dbReference type="SUPFAM" id="SSF56801">
    <property type="entry name" value="Acetyl-CoA synthetase-like"/>
    <property type="match status" value="1"/>
</dbReference>
<dbReference type="Gene3D" id="3.30.300.30">
    <property type="match status" value="1"/>
</dbReference>
<dbReference type="GO" id="GO:0006631">
    <property type="term" value="P:fatty acid metabolic process"/>
    <property type="evidence" value="ECO:0007669"/>
    <property type="project" value="TreeGrafter"/>
</dbReference>
<dbReference type="PROSITE" id="PS00455">
    <property type="entry name" value="AMP_BINDING"/>
    <property type="match status" value="1"/>
</dbReference>
<dbReference type="Proteomes" id="UP000235703">
    <property type="component" value="Unassembled WGS sequence"/>
</dbReference>
<dbReference type="InterPro" id="IPR042099">
    <property type="entry name" value="ANL_N_sf"/>
</dbReference>
<dbReference type="Gene3D" id="3.40.50.12780">
    <property type="entry name" value="N-terminal domain of ligase-like"/>
    <property type="match status" value="1"/>
</dbReference>
<keyword evidence="2" id="KW-0436">Ligase</keyword>
<dbReference type="InterPro" id="IPR025110">
    <property type="entry name" value="AMP-bd_C"/>
</dbReference>
<dbReference type="AlphaFoldDB" id="A0A2N6PJ44"/>
<dbReference type="PANTHER" id="PTHR43201:SF5">
    <property type="entry name" value="MEDIUM-CHAIN ACYL-COA LIGASE ACSF2, MITOCHONDRIAL"/>
    <property type="match status" value="1"/>
</dbReference>
<evidence type="ECO:0000259" key="3">
    <source>
        <dbReference type="Pfam" id="PF00501"/>
    </source>
</evidence>
<keyword evidence="6" id="KW-1185">Reference proteome</keyword>
<evidence type="ECO:0000259" key="4">
    <source>
        <dbReference type="Pfam" id="PF13193"/>
    </source>
</evidence>
<dbReference type="PANTHER" id="PTHR43201">
    <property type="entry name" value="ACYL-COA SYNTHETASE"/>
    <property type="match status" value="1"/>
</dbReference>
<evidence type="ECO:0000256" key="1">
    <source>
        <dbReference type="ARBA" id="ARBA00006432"/>
    </source>
</evidence>
<protein>
    <submittedName>
        <fullName evidence="5">AMP-dependent synthetase</fullName>
    </submittedName>
</protein>
<comment type="similarity">
    <text evidence="1">Belongs to the ATP-dependent AMP-binding enzyme family.</text>
</comment>
<dbReference type="InterPro" id="IPR020845">
    <property type="entry name" value="AMP-binding_CS"/>
</dbReference>
<dbReference type="InterPro" id="IPR000873">
    <property type="entry name" value="AMP-dep_synth/lig_dom"/>
</dbReference>
<name>A0A2N6PJ44_9MICO</name>
<proteinExistence type="inferred from homology"/>
<dbReference type="Pfam" id="PF00501">
    <property type="entry name" value="AMP-binding"/>
    <property type="match status" value="1"/>
</dbReference>
<dbReference type="InterPro" id="IPR045851">
    <property type="entry name" value="AMP-bd_C_sf"/>
</dbReference>